<name>A0A0F9DTV6_9ZZZZ</name>
<comment type="caution">
    <text evidence="4">The sequence shown here is derived from an EMBL/GenBank/DDBJ whole genome shotgun (WGS) entry which is preliminary data.</text>
</comment>
<evidence type="ECO:0000313" key="4">
    <source>
        <dbReference type="EMBL" id="KKL15303.1"/>
    </source>
</evidence>
<keyword evidence="2" id="KW-0489">Methyltransferase</keyword>
<evidence type="ECO:0000256" key="2">
    <source>
        <dbReference type="ARBA" id="ARBA00022603"/>
    </source>
</evidence>
<evidence type="ECO:0000256" key="1">
    <source>
        <dbReference type="ARBA" id="ARBA00007137"/>
    </source>
</evidence>
<sequence length="261" mass="28565">PLAGGTAPVTAAGIIIQATAESWMGLVLSQTIQPGIPFFMGGVLSVMDMSDMILSYGAPELSLMMAGSTELAHYAGIPLWQTGGCTDSKVLDEQAALEGSLSCFFSALTGGDLCHDVGYTESGMTGSILQTAMMDEAIGYSRRITRGIDVNDETLATDVIHKVGPNGHYLYEKHTRRHFKSEYWYPNLCDRHSFEEWENKGRTTMRDRVIVRVQDILDTHQTSPIKPDTEAVIREVLEAAEDRVKESTQACIGIESKGEIQ</sequence>
<dbReference type="GO" id="GO:0008168">
    <property type="term" value="F:methyltransferase activity"/>
    <property type="evidence" value="ECO:0007669"/>
    <property type="project" value="UniProtKB-KW"/>
</dbReference>
<comment type="similarity">
    <text evidence="1">Belongs to the trimethylamine methyltransferase family.</text>
</comment>
<organism evidence="4">
    <name type="scientific">marine sediment metagenome</name>
    <dbReference type="NCBI Taxonomy" id="412755"/>
    <lineage>
        <taxon>unclassified sequences</taxon>
        <taxon>metagenomes</taxon>
        <taxon>ecological metagenomes</taxon>
    </lineage>
</organism>
<keyword evidence="3" id="KW-0808">Transferase</keyword>
<dbReference type="AlphaFoldDB" id="A0A0F9DTV6"/>
<accession>A0A0F9DTV6</accession>
<dbReference type="EMBL" id="LAZR01040111">
    <property type="protein sequence ID" value="KKL15303.1"/>
    <property type="molecule type" value="Genomic_DNA"/>
</dbReference>
<dbReference type="GO" id="GO:0032259">
    <property type="term" value="P:methylation"/>
    <property type="evidence" value="ECO:0007669"/>
    <property type="project" value="UniProtKB-KW"/>
</dbReference>
<protein>
    <recommendedName>
        <fullName evidence="5">Trimethylamine methyltransferase</fullName>
    </recommendedName>
</protein>
<dbReference type="InterPro" id="IPR038601">
    <property type="entry name" value="MttB-like_sf"/>
</dbReference>
<dbReference type="Gene3D" id="3.20.20.480">
    <property type="entry name" value="Trimethylamine methyltransferase-like"/>
    <property type="match status" value="1"/>
</dbReference>
<proteinExistence type="inferred from homology"/>
<feature type="non-terminal residue" evidence="4">
    <location>
        <position position="1"/>
    </location>
</feature>
<reference evidence="4" key="1">
    <citation type="journal article" date="2015" name="Nature">
        <title>Complex archaea that bridge the gap between prokaryotes and eukaryotes.</title>
        <authorList>
            <person name="Spang A."/>
            <person name="Saw J.H."/>
            <person name="Jorgensen S.L."/>
            <person name="Zaremba-Niedzwiedzka K."/>
            <person name="Martijn J."/>
            <person name="Lind A.E."/>
            <person name="van Eijk R."/>
            <person name="Schleper C."/>
            <person name="Guy L."/>
            <person name="Ettema T.J."/>
        </authorList>
    </citation>
    <scope>NUCLEOTIDE SEQUENCE</scope>
</reference>
<dbReference type="Pfam" id="PF06253">
    <property type="entry name" value="MTTB"/>
    <property type="match status" value="1"/>
</dbReference>
<evidence type="ECO:0000256" key="3">
    <source>
        <dbReference type="ARBA" id="ARBA00022679"/>
    </source>
</evidence>
<gene>
    <name evidence="4" type="ORF">LCGC14_2506940</name>
</gene>
<dbReference type="InterPro" id="IPR010426">
    <property type="entry name" value="MTTB_MeTrfase"/>
</dbReference>
<evidence type="ECO:0008006" key="5">
    <source>
        <dbReference type="Google" id="ProtNLM"/>
    </source>
</evidence>
<dbReference type="GO" id="GO:0015948">
    <property type="term" value="P:methanogenesis"/>
    <property type="evidence" value="ECO:0007669"/>
    <property type="project" value="InterPro"/>
</dbReference>